<dbReference type="SMART" id="SM00421">
    <property type="entry name" value="HTH_LUXR"/>
    <property type="match status" value="1"/>
</dbReference>
<dbReference type="EMBL" id="QVLS01000002">
    <property type="protein sequence ID" value="RFP80884.1"/>
    <property type="molecule type" value="Genomic_DNA"/>
</dbReference>
<dbReference type="CDD" id="cd06170">
    <property type="entry name" value="LuxR_C_like"/>
    <property type="match status" value="1"/>
</dbReference>
<keyword evidence="3" id="KW-0804">Transcription</keyword>
<dbReference type="PANTHER" id="PTHR44688">
    <property type="entry name" value="DNA-BINDING TRANSCRIPTIONAL ACTIVATOR DEVR_DOSR"/>
    <property type="match status" value="1"/>
</dbReference>
<dbReference type="InterPro" id="IPR036388">
    <property type="entry name" value="WH-like_DNA-bd_sf"/>
</dbReference>
<accession>A0A372EMI9</accession>
<dbReference type="Proteomes" id="UP000261931">
    <property type="component" value="Unassembled WGS sequence"/>
</dbReference>
<dbReference type="Pfam" id="PF00196">
    <property type="entry name" value="GerE"/>
    <property type="match status" value="1"/>
</dbReference>
<keyword evidence="2 5" id="KW-0238">DNA-binding</keyword>
<dbReference type="GO" id="GO:0003677">
    <property type="term" value="F:DNA binding"/>
    <property type="evidence" value="ECO:0007669"/>
    <property type="project" value="UniProtKB-KW"/>
</dbReference>
<dbReference type="PRINTS" id="PR00038">
    <property type="entry name" value="HTHLUXR"/>
</dbReference>
<dbReference type="RefSeq" id="WP_116957627.1">
    <property type="nucleotide sequence ID" value="NZ_QVLS01000002.1"/>
</dbReference>
<dbReference type="SUPFAM" id="SSF46894">
    <property type="entry name" value="C-terminal effector domain of the bipartite response regulators"/>
    <property type="match status" value="1"/>
</dbReference>
<name>A0A372EMI9_9BURK</name>
<keyword evidence="1" id="KW-0805">Transcription regulation</keyword>
<protein>
    <submittedName>
        <fullName evidence="5">DNA-binding response regulator</fullName>
    </submittedName>
</protein>
<dbReference type="PANTHER" id="PTHR44688:SF16">
    <property type="entry name" value="DNA-BINDING TRANSCRIPTIONAL ACTIVATOR DEVR_DOSR"/>
    <property type="match status" value="1"/>
</dbReference>
<evidence type="ECO:0000256" key="2">
    <source>
        <dbReference type="ARBA" id="ARBA00023125"/>
    </source>
</evidence>
<dbReference type="GO" id="GO:0006355">
    <property type="term" value="P:regulation of DNA-templated transcription"/>
    <property type="evidence" value="ECO:0007669"/>
    <property type="project" value="InterPro"/>
</dbReference>
<dbReference type="AlphaFoldDB" id="A0A372EMI9"/>
<keyword evidence="6" id="KW-1185">Reference proteome</keyword>
<evidence type="ECO:0000256" key="3">
    <source>
        <dbReference type="ARBA" id="ARBA00023163"/>
    </source>
</evidence>
<dbReference type="InterPro" id="IPR000792">
    <property type="entry name" value="Tscrpt_reg_LuxR_C"/>
</dbReference>
<dbReference type="Gene3D" id="1.10.10.10">
    <property type="entry name" value="Winged helix-like DNA-binding domain superfamily/Winged helix DNA-binding domain"/>
    <property type="match status" value="1"/>
</dbReference>
<proteinExistence type="predicted"/>
<reference evidence="5 6" key="1">
    <citation type="submission" date="2018-08" db="EMBL/GenBank/DDBJ databases">
        <title>Hydrogenophaga sp. LA-38 isolated from sludge.</title>
        <authorList>
            <person name="Im W.-T."/>
        </authorList>
    </citation>
    <scope>NUCLEOTIDE SEQUENCE [LARGE SCALE GENOMIC DNA]</scope>
    <source>
        <strain evidence="5 6">LA-38</strain>
    </source>
</reference>
<dbReference type="InterPro" id="IPR016032">
    <property type="entry name" value="Sig_transdc_resp-reg_C-effctor"/>
</dbReference>
<gene>
    <name evidence="5" type="ORF">DY262_03630</name>
</gene>
<evidence type="ECO:0000259" key="4">
    <source>
        <dbReference type="PROSITE" id="PS50043"/>
    </source>
</evidence>
<evidence type="ECO:0000313" key="5">
    <source>
        <dbReference type="EMBL" id="RFP80884.1"/>
    </source>
</evidence>
<evidence type="ECO:0000256" key="1">
    <source>
        <dbReference type="ARBA" id="ARBA00023015"/>
    </source>
</evidence>
<comment type="caution">
    <text evidence="5">The sequence shown here is derived from an EMBL/GenBank/DDBJ whole genome shotgun (WGS) entry which is preliminary data.</text>
</comment>
<evidence type="ECO:0000313" key="6">
    <source>
        <dbReference type="Proteomes" id="UP000261931"/>
    </source>
</evidence>
<feature type="domain" description="HTH luxR-type" evidence="4">
    <location>
        <begin position="258"/>
        <end position="323"/>
    </location>
</feature>
<dbReference type="PROSITE" id="PS50043">
    <property type="entry name" value="HTH_LUXR_2"/>
    <property type="match status" value="1"/>
</dbReference>
<sequence length="323" mass="36309">MSLEDFSQFVLTLYRLSHELPLERFQDAALQHLRQALPFDSSMWGTATSRPDGIDIHTIHLHEQPPEMLASYEQIKHLDTAAVAAGLQPRTTLAFNARDWFHHREQAPLREHGRRFEQANFFISSEHDPRTRFVHWLTLFRADERARCSGDEQRLLAALSPHVMQALAFNRIAHLDRLEAARRPAHGTAIADAHGVIYHADAGFESALRAEWASWNGGAALPPALLDHLRRGQARHLGARAVVWHRVEQGLLFLGARPRCAADDLSPRELVIARLVAKGHTHKEIARLLERAPATIRNQIQGIYGKLGVGNIAGLVEALRPLD</sequence>
<organism evidence="5 6">
    <name type="scientific">Hydrogenophaga borbori</name>
    <dbReference type="NCBI Taxonomy" id="2294117"/>
    <lineage>
        <taxon>Bacteria</taxon>
        <taxon>Pseudomonadati</taxon>
        <taxon>Pseudomonadota</taxon>
        <taxon>Betaproteobacteria</taxon>
        <taxon>Burkholderiales</taxon>
        <taxon>Comamonadaceae</taxon>
        <taxon>Hydrogenophaga</taxon>
    </lineage>
</organism>